<keyword evidence="2" id="KW-1185">Reference proteome</keyword>
<dbReference type="RefSeq" id="WP_226694606.1">
    <property type="nucleotide sequence ID" value="NZ_JAJAPX010000001.1"/>
</dbReference>
<dbReference type="EMBL" id="JAJAPX010000001">
    <property type="protein sequence ID" value="MCB4807136.1"/>
    <property type="molecule type" value="Genomic_DNA"/>
</dbReference>
<accession>A0A9X1I6L2</accession>
<organism evidence="1 2">
    <name type="scientific">Neotamlana sargassicola</name>
    <dbReference type="NCBI Taxonomy" id="2883125"/>
    <lineage>
        <taxon>Bacteria</taxon>
        <taxon>Pseudomonadati</taxon>
        <taxon>Bacteroidota</taxon>
        <taxon>Flavobacteriia</taxon>
        <taxon>Flavobacteriales</taxon>
        <taxon>Flavobacteriaceae</taxon>
        <taxon>Neotamlana</taxon>
    </lineage>
</organism>
<evidence type="ECO:0000313" key="1">
    <source>
        <dbReference type="EMBL" id="MCB4807136.1"/>
    </source>
</evidence>
<protein>
    <submittedName>
        <fullName evidence="1">Uncharacterized protein</fullName>
    </submittedName>
</protein>
<dbReference type="Proteomes" id="UP001139286">
    <property type="component" value="Unassembled WGS sequence"/>
</dbReference>
<gene>
    <name evidence="1" type="ORF">LG651_02655</name>
</gene>
<comment type="caution">
    <text evidence="1">The sequence shown here is derived from an EMBL/GenBank/DDBJ whole genome shotgun (WGS) entry which is preliminary data.</text>
</comment>
<dbReference type="AlphaFoldDB" id="A0A9X1I6L2"/>
<reference evidence="1" key="1">
    <citation type="submission" date="2021-10" db="EMBL/GenBank/DDBJ databases">
        <title>Tamlana sargassums sp. nov., and Tamlana laminarinivorans sp. nov., two new bacteria isolated from the brown alga.</title>
        <authorList>
            <person name="Li J."/>
        </authorList>
    </citation>
    <scope>NUCLEOTIDE SEQUENCE</scope>
    <source>
        <strain evidence="1">62-3</strain>
    </source>
</reference>
<evidence type="ECO:0000313" key="2">
    <source>
        <dbReference type="Proteomes" id="UP001139286"/>
    </source>
</evidence>
<sequence>MKILGLEIPNGVYQSARYCMYVDKPNKELQKELNKTYYIENKTKRLKKVRELLKNNNDFKLNTHVSKSKTINWENYGFESLEEFIKLKNQNMFFGNWVEVSNKRALEIEVYILGLYDNASKIFGKNKSSFDTICFLIDEQFKEHKDVFDDPKSDIIYRTQYNHLIYDLLQKKINEFVNIPIDDIRETLITKKPLVWNAKKSSIGTLFGMLHNAKIIDGSKTDMIRGLTAMFDNLVESSVKDNVNLKVYTAENKCYYDEETENNANSWVEYLKTSTTK</sequence>
<name>A0A9X1I6L2_9FLAO</name>
<proteinExistence type="predicted"/>